<evidence type="ECO:0000256" key="6">
    <source>
        <dbReference type="ARBA" id="ARBA00022475"/>
    </source>
</evidence>
<dbReference type="KEGG" id="lfa:LFA_3361"/>
<evidence type="ECO:0000256" key="2">
    <source>
        <dbReference type="ARBA" id="ARBA00005186"/>
    </source>
</evidence>
<dbReference type="GO" id="GO:0016760">
    <property type="term" value="F:cellulose synthase (UDP-forming) activity"/>
    <property type="evidence" value="ECO:0007669"/>
    <property type="project" value="UniProtKB-EC"/>
</dbReference>
<evidence type="ECO:0000256" key="12">
    <source>
        <dbReference type="ARBA" id="ARBA00022916"/>
    </source>
</evidence>
<comment type="function">
    <text evidence="16">Catalytic subunit of cellulose synthase. It polymerizes uridine 5'-diphosphate glucose to cellulose.</text>
</comment>
<evidence type="ECO:0000256" key="5">
    <source>
        <dbReference type="ARBA" id="ARBA00018714"/>
    </source>
</evidence>
<dbReference type="OrthoDB" id="9806824at2"/>
<keyword evidence="10 16" id="KW-0808">Transferase</keyword>
<dbReference type="Pfam" id="PF03552">
    <property type="entry name" value="Cellulose_synt"/>
    <property type="match status" value="1"/>
</dbReference>
<comment type="similarity">
    <text evidence="3">Belongs to the glycosyltransferase 2 family.</text>
</comment>
<dbReference type="EMBL" id="LN614827">
    <property type="protein sequence ID" value="CEG58693.1"/>
    <property type="molecule type" value="Genomic_DNA"/>
</dbReference>
<evidence type="ECO:0000256" key="15">
    <source>
        <dbReference type="ARBA" id="ARBA00048682"/>
    </source>
</evidence>
<feature type="domain" description="Glycosyltransferase 2-like" evidence="17">
    <location>
        <begin position="276"/>
        <end position="445"/>
    </location>
</feature>
<accession>A0A098G881</accession>
<feature type="transmembrane region" description="Helical" evidence="16">
    <location>
        <begin position="638"/>
        <end position="658"/>
    </location>
</feature>
<name>A0A098G881_9GAMM</name>
<evidence type="ECO:0000256" key="9">
    <source>
        <dbReference type="ARBA" id="ARBA00022676"/>
    </source>
</evidence>
<evidence type="ECO:0000256" key="14">
    <source>
        <dbReference type="ARBA" id="ARBA00023136"/>
    </source>
</evidence>
<dbReference type="GO" id="GO:0030244">
    <property type="term" value="P:cellulose biosynthetic process"/>
    <property type="evidence" value="ECO:0007669"/>
    <property type="project" value="UniProtKB-KW"/>
</dbReference>
<dbReference type="GO" id="GO:0035438">
    <property type="term" value="F:cyclic-di-GMP binding"/>
    <property type="evidence" value="ECO:0007669"/>
    <property type="project" value="InterPro"/>
</dbReference>
<evidence type="ECO:0000259" key="17">
    <source>
        <dbReference type="Pfam" id="PF00535"/>
    </source>
</evidence>
<evidence type="ECO:0000313" key="19">
    <source>
        <dbReference type="EMBL" id="CEG58693.1"/>
    </source>
</evidence>
<keyword evidence="9 16" id="KW-0328">Glycosyltransferase</keyword>
<dbReference type="InterPro" id="IPR009875">
    <property type="entry name" value="PilZ_domain"/>
</dbReference>
<dbReference type="PRINTS" id="PR01439">
    <property type="entry name" value="CELLSNTHASEA"/>
</dbReference>
<dbReference type="InterPro" id="IPR050321">
    <property type="entry name" value="Glycosyltr_2/OpgH_subfam"/>
</dbReference>
<keyword evidence="13 16" id="KW-1133">Transmembrane helix</keyword>
<dbReference type="SUPFAM" id="SSF53448">
    <property type="entry name" value="Nucleotide-diphospho-sugar transferases"/>
    <property type="match status" value="1"/>
</dbReference>
<keyword evidence="14 16" id="KW-0472">Membrane</keyword>
<feature type="transmembrane region" description="Helical" evidence="16">
    <location>
        <begin position="30"/>
        <end position="48"/>
    </location>
</feature>
<organism evidence="19 20">
    <name type="scientific">Legionella fallonii LLAP-10</name>
    <dbReference type="NCBI Taxonomy" id="1212491"/>
    <lineage>
        <taxon>Bacteria</taxon>
        <taxon>Pseudomonadati</taxon>
        <taxon>Pseudomonadota</taxon>
        <taxon>Gammaproteobacteria</taxon>
        <taxon>Legionellales</taxon>
        <taxon>Legionellaceae</taxon>
        <taxon>Legionella</taxon>
    </lineage>
</organism>
<evidence type="ECO:0000256" key="8">
    <source>
        <dbReference type="ARBA" id="ARBA00022636"/>
    </source>
</evidence>
<feature type="transmembrane region" description="Helical" evidence="16">
    <location>
        <begin position="196"/>
        <end position="215"/>
    </location>
</feature>
<comment type="pathway">
    <text evidence="2 16">Glycan metabolism; bacterial cellulose biosynthesis.</text>
</comment>
<dbReference type="HOGENOM" id="CLU_011907_5_0_6"/>
<keyword evidence="6 16" id="KW-1003">Cell membrane</keyword>
<reference evidence="20" key="1">
    <citation type="submission" date="2014-09" db="EMBL/GenBank/DDBJ databases">
        <authorList>
            <person name="Gomez-Valero L."/>
        </authorList>
    </citation>
    <scope>NUCLEOTIDE SEQUENCE [LARGE SCALE GENOMIC DNA]</scope>
    <source>
        <strain evidence="20">ATCC700992</strain>
    </source>
</reference>
<proteinExistence type="inferred from homology"/>
<dbReference type="CDD" id="cd06421">
    <property type="entry name" value="CESA_CelA_like"/>
    <property type="match status" value="1"/>
</dbReference>
<keyword evidence="7 16" id="KW-0997">Cell inner membrane</keyword>
<dbReference type="PANTHER" id="PTHR43867">
    <property type="entry name" value="CELLULOSE SYNTHASE CATALYTIC SUBUNIT A [UDP-FORMING]"/>
    <property type="match status" value="1"/>
</dbReference>
<dbReference type="Proteomes" id="UP000032430">
    <property type="component" value="Chromosome I"/>
</dbReference>
<dbReference type="InterPro" id="IPR003919">
    <property type="entry name" value="Cell_synth_A"/>
</dbReference>
<evidence type="ECO:0000256" key="4">
    <source>
        <dbReference type="ARBA" id="ARBA00012539"/>
    </source>
</evidence>
<dbReference type="InterPro" id="IPR029044">
    <property type="entry name" value="Nucleotide-diphossugar_trans"/>
</dbReference>
<dbReference type="InterPro" id="IPR005150">
    <property type="entry name" value="Cellulose_synth"/>
</dbReference>
<keyword evidence="20" id="KW-1185">Reference proteome</keyword>
<sequence length="871" mass="99599">MSIILRLFFNESLAQKFEAHYQNYRHHGASFFAAFLANFFWSLGWLFLKFESPYWQWVRANHLKLFPQISVIHPKIGDILRYFIQSTWLILILPSRQNRISPSIKQWQKQSIDAYYSNINLLPHKIHRSKMGKKTRNYVKKLSHNAYKALLILLSFFSGILLILCITQPFSPIPQFIFLMLLLVTALSIRHIPGHPTVIMLVVISLIVSCRYLWWRYSATLVWEDTVSMIFGVLLILAETYIFVVLVLGYLQSIWPLHRNPVSLPEDYSTWPTVDIMIPTYNEELGVIKPGVYAALGIDWPKDKLNIYILDDGNRLSVEKFAQESGVHYITRSNNAYAKAGNINNALQYSKGEFIVIFDCDHIPTHSFLQLTIGWFLKDPKLAIVQTPHHFFSPDPFERNLGAFQNIPNESALFYGIIQDGNDLWDATYFCGSAGILRRSALEEVGGFSVESVTEDALTSIRLQRKGYTSAYIRIPMAAGLATESLSGHIGQRIRWARGMVQILRTDNPLTGKGLKISQRLCYFNAIMHFLSGIPRLIFLVTPVAFLALYARIVYAPAIMVLLYGLPHIIHAVLSNSRIQGKYRHFLWNEIYETVMAWYIAIPTTVALINPRKGKFNVTVKGGLVKERYADWVTARPYVILLCINFIGLIAGFIRLFWGPSEDILAVLITLSWVIYNITILGGALGVDVEAKQIRKSHRVKFSMPAAIARADGHLFPCTLRNYSGSGVGIEIDDPTWLKNGEKIALILNKGLEEFRFPCTVMRIFNREVGIRLDELSLKQNIDFIQCTFARADNWVLWQKYIPEEKTIESMRHVFQLDFRGYLSIIEYAPPLIRSILSALTNILMWVVSFFPRTIKKNQAQAANAVGIVEI</sequence>
<evidence type="ECO:0000256" key="7">
    <source>
        <dbReference type="ARBA" id="ARBA00022519"/>
    </source>
</evidence>
<dbReference type="NCBIfam" id="TIGR03030">
    <property type="entry name" value="CelA"/>
    <property type="match status" value="1"/>
</dbReference>
<evidence type="ECO:0000256" key="10">
    <source>
        <dbReference type="ARBA" id="ARBA00022679"/>
    </source>
</evidence>
<feature type="domain" description="PilZ" evidence="18">
    <location>
        <begin position="693"/>
        <end position="789"/>
    </location>
</feature>
<keyword evidence="8 16" id="KW-0973">c-di-GMP</keyword>
<dbReference type="RefSeq" id="WP_045096955.1">
    <property type="nucleotide sequence ID" value="NZ_LN614827.1"/>
</dbReference>
<dbReference type="AlphaFoldDB" id="A0A098G881"/>
<feature type="transmembrane region" description="Helical" evidence="16">
    <location>
        <begin position="664"/>
        <end position="687"/>
    </location>
</feature>
<dbReference type="STRING" id="1212491.LFA_3361"/>
<dbReference type="NCBIfam" id="NF008558">
    <property type="entry name" value="PRK11498.1"/>
    <property type="match status" value="1"/>
</dbReference>
<feature type="transmembrane region" description="Helical" evidence="16">
    <location>
        <begin position="227"/>
        <end position="251"/>
    </location>
</feature>
<dbReference type="GO" id="GO:0005886">
    <property type="term" value="C:plasma membrane"/>
    <property type="evidence" value="ECO:0007669"/>
    <property type="project" value="UniProtKB-SubCell"/>
</dbReference>
<dbReference type="Pfam" id="PF00535">
    <property type="entry name" value="Glycos_transf_2"/>
    <property type="match status" value="1"/>
</dbReference>
<evidence type="ECO:0000313" key="20">
    <source>
        <dbReference type="Proteomes" id="UP000032430"/>
    </source>
</evidence>
<feature type="transmembrane region" description="Helical" evidence="16">
    <location>
        <begin position="146"/>
        <end position="166"/>
    </location>
</feature>
<dbReference type="Gene3D" id="2.40.10.220">
    <property type="entry name" value="predicted glycosyltransferase like domains"/>
    <property type="match status" value="1"/>
</dbReference>
<evidence type="ECO:0000256" key="3">
    <source>
        <dbReference type="ARBA" id="ARBA00006739"/>
    </source>
</evidence>
<evidence type="ECO:0000256" key="1">
    <source>
        <dbReference type="ARBA" id="ARBA00004429"/>
    </source>
</evidence>
<dbReference type="InterPro" id="IPR001173">
    <property type="entry name" value="Glyco_trans_2-like"/>
</dbReference>
<dbReference type="SMR" id="A0A098G881"/>
<evidence type="ECO:0000256" key="11">
    <source>
        <dbReference type="ARBA" id="ARBA00022692"/>
    </source>
</evidence>
<dbReference type="Pfam" id="PF07238">
    <property type="entry name" value="PilZ"/>
    <property type="match status" value="1"/>
</dbReference>
<dbReference type="UniPathway" id="UPA00694"/>
<comment type="cofactor">
    <cofactor evidence="16">
        <name>Mg(2+)</name>
        <dbReference type="ChEBI" id="CHEBI:18420"/>
    </cofactor>
</comment>
<protein>
    <recommendedName>
        <fullName evidence="5 16">Cellulose synthase catalytic subunit [UDP-forming]</fullName>
        <ecNumber evidence="4 16">2.4.1.12</ecNumber>
    </recommendedName>
</protein>
<dbReference type="PANTHER" id="PTHR43867:SF2">
    <property type="entry name" value="CELLULOSE SYNTHASE CATALYTIC SUBUNIT A [UDP-FORMING]"/>
    <property type="match status" value="1"/>
</dbReference>
<keyword evidence="12 16" id="KW-0135">Cellulose biosynthesis</keyword>
<dbReference type="EC" id="2.4.1.12" evidence="4 16"/>
<dbReference type="GO" id="GO:0006011">
    <property type="term" value="P:UDP-alpha-D-glucose metabolic process"/>
    <property type="evidence" value="ECO:0007669"/>
    <property type="project" value="InterPro"/>
</dbReference>
<evidence type="ECO:0000256" key="16">
    <source>
        <dbReference type="RuleBase" id="RU365020"/>
    </source>
</evidence>
<gene>
    <name evidence="19" type="primary">bcsA</name>
    <name evidence="19" type="ORF">LFA_3361</name>
</gene>
<evidence type="ECO:0000259" key="18">
    <source>
        <dbReference type="Pfam" id="PF07238"/>
    </source>
</evidence>
<evidence type="ECO:0000256" key="13">
    <source>
        <dbReference type="ARBA" id="ARBA00022989"/>
    </source>
</evidence>
<comment type="catalytic activity">
    <reaction evidence="15 16">
        <text>[(1-&gt;4)-beta-D-glucosyl](n) + UDP-alpha-D-glucose = [(1-&gt;4)-beta-D-glucosyl](n+1) + UDP + H(+)</text>
        <dbReference type="Rhea" id="RHEA:19929"/>
        <dbReference type="Rhea" id="RHEA-COMP:10033"/>
        <dbReference type="Rhea" id="RHEA-COMP:10034"/>
        <dbReference type="ChEBI" id="CHEBI:15378"/>
        <dbReference type="ChEBI" id="CHEBI:18246"/>
        <dbReference type="ChEBI" id="CHEBI:58223"/>
        <dbReference type="ChEBI" id="CHEBI:58885"/>
        <dbReference type="EC" id="2.4.1.12"/>
    </reaction>
</comment>
<dbReference type="Gene3D" id="3.90.550.10">
    <property type="entry name" value="Spore Coat Polysaccharide Biosynthesis Protein SpsA, Chain A"/>
    <property type="match status" value="1"/>
</dbReference>
<feature type="transmembrane region" description="Helical" evidence="16">
    <location>
        <begin position="523"/>
        <end position="547"/>
    </location>
</feature>
<dbReference type="SUPFAM" id="SSF141371">
    <property type="entry name" value="PilZ domain-like"/>
    <property type="match status" value="1"/>
</dbReference>
<feature type="transmembrane region" description="Helical" evidence="16">
    <location>
        <begin position="553"/>
        <end position="574"/>
    </location>
</feature>
<keyword evidence="11 16" id="KW-0812">Transmembrane</keyword>
<comment type="subcellular location">
    <subcellularLocation>
        <location evidence="1">Cell inner membrane</location>
        <topology evidence="1">Multi-pass membrane protein</topology>
    </subcellularLocation>
</comment>